<keyword evidence="1" id="KW-0472">Membrane</keyword>
<evidence type="ECO:0000313" key="2">
    <source>
        <dbReference type="EMBL" id="QNI30199.1"/>
    </source>
</evidence>
<gene>
    <name evidence="2" type="ORF">H7849_13460</name>
</gene>
<dbReference type="AlphaFoldDB" id="A0A7G8BCC9"/>
<dbReference type="EMBL" id="CP060394">
    <property type="protein sequence ID" value="QNI30199.1"/>
    <property type="molecule type" value="Genomic_DNA"/>
</dbReference>
<keyword evidence="1" id="KW-0812">Transmembrane</keyword>
<accession>A0A7G8BCC9</accession>
<organism evidence="2 3">
    <name type="scientific">Alloacidobacterium dinghuense</name>
    <dbReference type="NCBI Taxonomy" id="2763107"/>
    <lineage>
        <taxon>Bacteria</taxon>
        <taxon>Pseudomonadati</taxon>
        <taxon>Acidobacteriota</taxon>
        <taxon>Terriglobia</taxon>
        <taxon>Terriglobales</taxon>
        <taxon>Acidobacteriaceae</taxon>
        <taxon>Alloacidobacterium</taxon>
    </lineage>
</organism>
<feature type="transmembrane region" description="Helical" evidence="1">
    <location>
        <begin position="12"/>
        <end position="40"/>
    </location>
</feature>
<keyword evidence="3" id="KW-1185">Reference proteome</keyword>
<name>A0A7G8BCC9_9BACT</name>
<reference evidence="2 3" key="1">
    <citation type="submission" date="2020-08" db="EMBL/GenBank/DDBJ databases">
        <title>Edaphobacter telluris sp. nov. and Acidobacterium dinghuensis sp. nov., two acidobacteria isolated from forest soil.</title>
        <authorList>
            <person name="Fu J."/>
            <person name="Qiu L."/>
        </authorList>
    </citation>
    <scope>NUCLEOTIDE SEQUENCE [LARGE SCALE GENOMIC DNA]</scope>
    <source>
        <strain evidence="2">4Y35</strain>
    </source>
</reference>
<keyword evidence="1" id="KW-1133">Transmembrane helix</keyword>
<evidence type="ECO:0000313" key="3">
    <source>
        <dbReference type="Proteomes" id="UP000515312"/>
    </source>
</evidence>
<sequence>MRRLRKPHPRRFVDVVYVVGAILVGTFLLWAFLLVILQALEQWRR</sequence>
<dbReference type="Proteomes" id="UP000515312">
    <property type="component" value="Chromosome"/>
</dbReference>
<dbReference type="RefSeq" id="WP_186739897.1">
    <property type="nucleotide sequence ID" value="NZ_CP060394.1"/>
</dbReference>
<protein>
    <submittedName>
        <fullName evidence="2">Uncharacterized protein</fullName>
    </submittedName>
</protein>
<evidence type="ECO:0000256" key="1">
    <source>
        <dbReference type="SAM" id="Phobius"/>
    </source>
</evidence>
<proteinExistence type="predicted"/>
<dbReference type="KEGG" id="adin:H7849_13460"/>